<protein>
    <submittedName>
        <fullName evidence="1">Uncharacterized protein</fullName>
    </submittedName>
</protein>
<proteinExistence type="predicted"/>
<dbReference type="Proteomes" id="UP000011713">
    <property type="component" value="Unassembled WGS sequence"/>
</dbReference>
<dbReference type="InParanoid" id="M4BJ47"/>
<keyword evidence="2" id="KW-1185">Reference proteome</keyword>
<accession>M4BJ47</accession>
<evidence type="ECO:0000313" key="2">
    <source>
        <dbReference type="Proteomes" id="UP000011713"/>
    </source>
</evidence>
<sequence>MLRAKIRRRGLFPLFLIQQATGFCLLCTQGIRCFHRILTHPSGYFLCNP</sequence>
<evidence type="ECO:0000313" key="1">
    <source>
        <dbReference type="EnsemblProtists" id="HpaP806425"/>
    </source>
</evidence>
<dbReference type="AlphaFoldDB" id="M4BJ47"/>
<dbReference type="VEuPathDB" id="FungiDB:HpaG806425"/>
<dbReference type="EnsemblProtists" id="HpaT806425">
    <property type="protein sequence ID" value="HpaP806425"/>
    <property type="gene ID" value="HpaG806425"/>
</dbReference>
<reference evidence="1" key="2">
    <citation type="submission" date="2015-06" db="UniProtKB">
        <authorList>
            <consortium name="EnsemblProtists"/>
        </authorList>
    </citation>
    <scope>IDENTIFICATION</scope>
    <source>
        <strain evidence="1">Emoy2</strain>
    </source>
</reference>
<dbReference type="HOGENOM" id="CLU_3145701_0_0_1"/>
<dbReference type="EMBL" id="JH598312">
    <property type="status" value="NOT_ANNOTATED_CDS"/>
    <property type="molecule type" value="Genomic_DNA"/>
</dbReference>
<organism evidence="1 2">
    <name type="scientific">Hyaloperonospora arabidopsidis (strain Emoy2)</name>
    <name type="common">Downy mildew agent</name>
    <name type="synonym">Peronospora arabidopsidis</name>
    <dbReference type="NCBI Taxonomy" id="559515"/>
    <lineage>
        <taxon>Eukaryota</taxon>
        <taxon>Sar</taxon>
        <taxon>Stramenopiles</taxon>
        <taxon>Oomycota</taxon>
        <taxon>Peronosporomycetes</taxon>
        <taxon>Peronosporales</taxon>
        <taxon>Peronosporaceae</taxon>
        <taxon>Hyaloperonospora</taxon>
    </lineage>
</organism>
<reference evidence="2" key="1">
    <citation type="journal article" date="2010" name="Science">
        <title>Signatures of adaptation to obligate biotrophy in the Hyaloperonospora arabidopsidis genome.</title>
        <authorList>
            <person name="Baxter L."/>
            <person name="Tripathy S."/>
            <person name="Ishaque N."/>
            <person name="Boot N."/>
            <person name="Cabral A."/>
            <person name="Kemen E."/>
            <person name="Thines M."/>
            <person name="Ah-Fong A."/>
            <person name="Anderson R."/>
            <person name="Badejoko W."/>
            <person name="Bittner-Eddy P."/>
            <person name="Boore J.L."/>
            <person name="Chibucos M.C."/>
            <person name="Coates M."/>
            <person name="Dehal P."/>
            <person name="Delehaunty K."/>
            <person name="Dong S."/>
            <person name="Downton P."/>
            <person name="Dumas B."/>
            <person name="Fabro G."/>
            <person name="Fronick C."/>
            <person name="Fuerstenberg S.I."/>
            <person name="Fulton L."/>
            <person name="Gaulin E."/>
            <person name="Govers F."/>
            <person name="Hughes L."/>
            <person name="Humphray S."/>
            <person name="Jiang R.H."/>
            <person name="Judelson H."/>
            <person name="Kamoun S."/>
            <person name="Kyung K."/>
            <person name="Meijer H."/>
            <person name="Minx P."/>
            <person name="Morris P."/>
            <person name="Nelson J."/>
            <person name="Phuntumart V."/>
            <person name="Qutob D."/>
            <person name="Rehmany A."/>
            <person name="Rougon-Cardoso A."/>
            <person name="Ryden P."/>
            <person name="Torto-Alalibo T."/>
            <person name="Studholme D."/>
            <person name="Wang Y."/>
            <person name="Win J."/>
            <person name="Wood J."/>
            <person name="Clifton S.W."/>
            <person name="Rogers J."/>
            <person name="Van den Ackerveken G."/>
            <person name="Jones J.D."/>
            <person name="McDowell J.M."/>
            <person name="Beynon J."/>
            <person name="Tyler B.M."/>
        </authorList>
    </citation>
    <scope>NUCLEOTIDE SEQUENCE [LARGE SCALE GENOMIC DNA]</scope>
    <source>
        <strain evidence="2">Emoy2</strain>
    </source>
</reference>
<name>M4BJ47_HYAAE</name>